<feature type="transmembrane region" description="Helical" evidence="4">
    <location>
        <begin position="338"/>
        <end position="357"/>
    </location>
</feature>
<accession>D5BNJ8</accession>
<dbReference type="SUPFAM" id="SSF103473">
    <property type="entry name" value="MFS general substrate transporter"/>
    <property type="match status" value="1"/>
</dbReference>
<dbReference type="GO" id="GO:0022857">
    <property type="term" value="F:transmembrane transporter activity"/>
    <property type="evidence" value="ECO:0007669"/>
    <property type="project" value="InterPro"/>
</dbReference>
<keyword evidence="6" id="KW-0808">Transferase</keyword>
<dbReference type="HOGENOM" id="CLU_050361_0_0_5"/>
<dbReference type="Proteomes" id="UP000007460">
    <property type="component" value="Chromosome"/>
</dbReference>
<evidence type="ECO:0000256" key="3">
    <source>
        <dbReference type="ARBA" id="ARBA00023136"/>
    </source>
</evidence>
<dbReference type="KEGG" id="apb:SAR116_0021"/>
<reference evidence="6 7" key="1">
    <citation type="journal article" date="2010" name="J. Bacteriol.">
        <title>Complete genome sequence of "Candidatus Puniceispirillum marinum" IMCC1322, a representative of the SAR116 clade in the Alphaproteobacteria.</title>
        <authorList>
            <person name="Oh H.M."/>
            <person name="Kwon K.K."/>
            <person name="Kang I."/>
            <person name="Kang S.G."/>
            <person name="Lee J.H."/>
            <person name="Kim S.J."/>
            <person name="Cho J.C."/>
        </authorList>
    </citation>
    <scope>NUCLEOTIDE SEQUENCE [LARGE SCALE GENOMIC DNA]</scope>
    <source>
        <strain evidence="6 7">IMCC1322</strain>
    </source>
</reference>
<feature type="transmembrane region" description="Helical" evidence="4">
    <location>
        <begin position="272"/>
        <end position="291"/>
    </location>
</feature>
<dbReference type="PANTHER" id="PTHR23531">
    <property type="entry name" value="QUINOLENE RESISTANCE PROTEIN NORA"/>
    <property type="match status" value="1"/>
</dbReference>
<dbReference type="InterPro" id="IPR020846">
    <property type="entry name" value="MFS_dom"/>
</dbReference>
<keyword evidence="3 4" id="KW-0472">Membrane</keyword>
<keyword evidence="6" id="KW-0489">Methyltransferase</keyword>
<dbReference type="EC" id="2.1.1.-" evidence="6"/>
<keyword evidence="6" id="KW-0378">Hydrolase</keyword>
<feature type="transmembrane region" description="Helical" evidence="4">
    <location>
        <begin position="130"/>
        <end position="151"/>
    </location>
</feature>
<dbReference type="Pfam" id="PF07690">
    <property type="entry name" value="MFS_1"/>
    <property type="match status" value="1"/>
</dbReference>
<dbReference type="InterPro" id="IPR036259">
    <property type="entry name" value="MFS_trans_sf"/>
</dbReference>
<keyword evidence="1 4" id="KW-0812">Transmembrane</keyword>
<proteinExistence type="predicted"/>
<feature type="domain" description="Major facilitator superfamily (MFS) profile" evidence="5">
    <location>
        <begin position="5"/>
        <end position="387"/>
    </location>
</feature>
<feature type="transmembrane region" description="Helical" evidence="4">
    <location>
        <begin position="157"/>
        <end position="182"/>
    </location>
</feature>
<evidence type="ECO:0000256" key="4">
    <source>
        <dbReference type="SAM" id="Phobius"/>
    </source>
</evidence>
<feature type="transmembrane region" description="Helical" evidence="4">
    <location>
        <begin position="94"/>
        <end position="118"/>
    </location>
</feature>
<dbReference type="STRING" id="488538.SAR116_0021"/>
<feature type="transmembrane region" description="Helical" evidence="4">
    <location>
        <begin position="7"/>
        <end position="29"/>
    </location>
</feature>
<evidence type="ECO:0000313" key="7">
    <source>
        <dbReference type="Proteomes" id="UP000007460"/>
    </source>
</evidence>
<feature type="transmembrane region" description="Helical" evidence="4">
    <location>
        <begin position="248"/>
        <end position="265"/>
    </location>
</feature>
<dbReference type="AlphaFoldDB" id="D5BNJ8"/>
<dbReference type="EMBL" id="CP001751">
    <property type="protein sequence ID" value="ADE38265.1"/>
    <property type="molecule type" value="Genomic_DNA"/>
</dbReference>
<evidence type="ECO:0000259" key="5">
    <source>
        <dbReference type="PROSITE" id="PS50850"/>
    </source>
</evidence>
<dbReference type="Gene3D" id="1.20.1250.20">
    <property type="entry name" value="MFS general substrate transporter like domains"/>
    <property type="match status" value="1"/>
</dbReference>
<feature type="transmembrane region" description="Helical" evidence="4">
    <location>
        <begin position="363"/>
        <end position="384"/>
    </location>
</feature>
<dbReference type="RefSeq" id="WP_013044895.1">
    <property type="nucleotide sequence ID" value="NC_014010.1"/>
</dbReference>
<organism evidence="6 7">
    <name type="scientific">Puniceispirillum marinum (strain IMCC1322)</name>
    <dbReference type="NCBI Taxonomy" id="488538"/>
    <lineage>
        <taxon>Bacteria</taxon>
        <taxon>Pseudomonadati</taxon>
        <taxon>Pseudomonadota</taxon>
        <taxon>Alphaproteobacteria</taxon>
        <taxon>Candidatus Puniceispirillales</taxon>
        <taxon>Candidatus Puniceispirillaceae</taxon>
        <taxon>Candidatus Puniceispirillum</taxon>
    </lineage>
</organism>
<feature type="transmembrane region" description="Helical" evidence="4">
    <location>
        <begin position="41"/>
        <end position="58"/>
    </location>
</feature>
<dbReference type="InterPro" id="IPR052714">
    <property type="entry name" value="MFS_Exporter"/>
</dbReference>
<dbReference type="GO" id="GO:0032259">
    <property type="term" value="P:methylation"/>
    <property type="evidence" value="ECO:0007669"/>
    <property type="project" value="UniProtKB-KW"/>
</dbReference>
<protein>
    <submittedName>
        <fullName evidence="6">Major facilitator family transporter</fullName>
        <ecNumber evidence="6">2.1.1.-</ecNumber>
        <ecNumber evidence="6">3.4.23.43</ecNumber>
    </submittedName>
</protein>
<dbReference type="PANTHER" id="PTHR23531:SF1">
    <property type="entry name" value="QUINOLENE RESISTANCE PROTEIN NORA"/>
    <property type="match status" value="1"/>
</dbReference>
<evidence type="ECO:0000256" key="2">
    <source>
        <dbReference type="ARBA" id="ARBA00022989"/>
    </source>
</evidence>
<evidence type="ECO:0000256" key="1">
    <source>
        <dbReference type="ARBA" id="ARBA00022692"/>
    </source>
</evidence>
<feature type="transmembrane region" description="Helical" evidence="4">
    <location>
        <begin position="212"/>
        <end position="236"/>
    </location>
</feature>
<gene>
    <name evidence="6" type="ordered locus">SAR116_0021</name>
</gene>
<feature type="transmembrane region" description="Helical" evidence="4">
    <location>
        <begin position="297"/>
        <end position="317"/>
    </location>
</feature>
<keyword evidence="2 4" id="KW-1133">Transmembrane helix</keyword>
<sequence length="387" mass="41527">MPRQTLLSLYFFGIFLQAGAYGLTFLLPALFADFGGNEADVGFVLALTAIATLIVVIYSGHITSWLGIMPTIALSGGLITVAGLLFGLAGQTGLIVEAAGLFLGAGWGLFYTLTPVALNRVIHPHERIQYFTLLSVFIMAGFGLSPVFGAAMTRLGFGMGLTFLATAGLCGISAILFFWLAAPMRILTIEKQIIDKTRLTMTSIKQVMTSRAAIPIIMVGIGASVFAGITNFQIVYADAQNMAYADYFLAYTVTVIICRVIFAQFMGGQSPYAVIALLLGVMGFSVMLFILQDSNVFLYVLGAILFGIGYGVSYPIIKAMAANEAQPDIIPQTLQLFGLSYFIGVFGFPFLAGHMIVNGGMAILLWTVFSLAVLECALATGRYFKRL</sequence>
<evidence type="ECO:0000313" key="6">
    <source>
        <dbReference type="EMBL" id="ADE38265.1"/>
    </source>
</evidence>
<dbReference type="GO" id="GO:0004190">
    <property type="term" value="F:aspartic-type endopeptidase activity"/>
    <property type="evidence" value="ECO:0007669"/>
    <property type="project" value="UniProtKB-EC"/>
</dbReference>
<dbReference type="GO" id="GO:0008168">
    <property type="term" value="F:methyltransferase activity"/>
    <property type="evidence" value="ECO:0007669"/>
    <property type="project" value="UniProtKB-KW"/>
</dbReference>
<dbReference type="PROSITE" id="PS50850">
    <property type="entry name" value="MFS"/>
    <property type="match status" value="1"/>
</dbReference>
<dbReference type="eggNOG" id="COG2814">
    <property type="taxonomic scope" value="Bacteria"/>
</dbReference>
<name>D5BNJ8_PUNMI</name>
<feature type="transmembrane region" description="Helical" evidence="4">
    <location>
        <begin position="65"/>
        <end position="88"/>
    </location>
</feature>
<dbReference type="InterPro" id="IPR011701">
    <property type="entry name" value="MFS"/>
</dbReference>
<keyword evidence="7" id="KW-1185">Reference proteome</keyword>
<dbReference type="OrthoDB" id="8046314at2"/>
<dbReference type="EC" id="3.4.23.43" evidence="6"/>